<feature type="transmembrane region" description="Helical" evidence="1">
    <location>
        <begin position="36"/>
        <end position="53"/>
    </location>
</feature>
<dbReference type="EMBL" id="GGEC01003521">
    <property type="protein sequence ID" value="MBW84004.1"/>
    <property type="molecule type" value="Transcribed_RNA"/>
</dbReference>
<organism evidence="2">
    <name type="scientific">Rhizophora mucronata</name>
    <name type="common">Asiatic mangrove</name>
    <dbReference type="NCBI Taxonomy" id="61149"/>
    <lineage>
        <taxon>Eukaryota</taxon>
        <taxon>Viridiplantae</taxon>
        <taxon>Streptophyta</taxon>
        <taxon>Embryophyta</taxon>
        <taxon>Tracheophyta</taxon>
        <taxon>Spermatophyta</taxon>
        <taxon>Magnoliopsida</taxon>
        <taxon>eudicotyledons</taxon>
        <taxon>Gunneridae</taxon>
        <taxon>Pentapetalae</taxon>
        <taxon>rosids</taxon>
        <taxon>fabids</taxon>
        <taxon>Malpighiales</taxon>
        <taxon>Rhizophoraceae</taxon>
        <taxon>Rhizophora</taxon>
    </lineage>
</organism>
<dbReference type="AlphaFoldDB" id="A0A2P2IS14"/>
<proteinExistence type="predicted"/>
<keyword evidence="1" id="KW-0472">Membrane</keyword>
<evidence type="ECO:0000256" key="1">
    <source>
        <dbReference type="SAM" id="Phobius"/>
    </source>
</evidence>
<protein>
    <submittedName>
        <fullName evidence="2">Uncharacterized protein</fullName>
    </submittedName>
</protein>
<name>A0A2P2IS14_RHIMU</name>
<keyword evidence="1" id="KW-0812">Transmembrane</keyword>
<sequence length="63" mass="8015">MPFIYNWSFSLQIHDKLFRFYFISHVLHMIDRPSRLISQYFFKIFISFFLLNFSKLDWYSRHE</sequence>
<evidence type="ECO:0000313" key="2">
    <source>
        <dbReference type="EMBL" id="MBW84004.1"/>
    </source>
</evidence>
<keyword evidence="1" id="KW-1133">Transmembrane helix</keyword>
<accession>A0A2P2IS14</accession>
<reference evidence="2" key="1">
    <citation type="submission" date="2018-02" db="EMBL/GenBank/DDBJ databases">
        <title>Rhizophora mucronata_Transcriptome.</title>
        <authorList>
            <person name="Meera S.P."/>
            <person name="Sreeshan A."/>
            <person name="Augustine A."/>
        </authorList>
    </citation>
    <scope>NUCLEOTIDE SEQUENCE</scope>
    <source>
        <tissue evidence="2">Leaf</tissue>
    </source>
</reference>